<dbReference type="EMBL" id="KZ155838">
    <property type="protein sequence ID" value="OUS42501.1"/>
    <property type="molecule type" value="Genomic_DNA"/>
</dbReference>
<name>A0A1Y5HZ16_OSTTA</name>
<dbReference type="Pfam" id="PF24571">
    <property type="entry name" value="HEAT_SCC3-SA"/>
    <property type="match status" value="1"/>
</dbReference>
<dbReference type="InterPro" id="IPR013721">
    <property type="entry name" value="STAG"/>
</dbReference>
<dbReference type="PROSITE" id="PS51425">
    <property type="entry name" value="SCD"/>
    <property type="match status" value="1"/>
</dbReference>
<feature type="coiled-coil region" evidence="1">
    <location>
        <begin position="227"/>
        <end position="276"/>
    </location>
</feature>
<feature type="domain" description="SCD" evidence="3">
    <location>
        <begin position="285"/>
        <end position="370"/>
    </location>
</feature>
<evidence type="ECO:0000313" key="4">
    <source>
        <dbReference type="EMBL" id="OUS42501.1"/>
    </source>
</evidence>
<dbReference type="InterPro" id="IPR020839">
    <property type="entry name" value="SCD"/>
</dbReference>
<dbReference type="InterPro" id="IPR016024">
    <property type="entry name" value="ARM-type_fold"/>
</dbReference>
<feature type="compositionally biased region" description="Basic residues" evidence="2">
    <location>
        <begin position="30"/>
        <end position="40"/>
    </location>
</feature>
<evidence type="ECO:0000256" key="1">
    <source>
        <dbReference type="SAM" id="Coils"/>
    </source>
</evidence>
<dbReference type="PANTHER" id="PTHR11199">
    <property type="entry name" value="STROMAL ANTIGEN"/>
    <property type="match status" value="1"/>
</dbReference>
<dbReference type="Gene3D" id="1.25.10.10">
    <property type="entry name" value="Leucine-rich Repeat Variant"/>
    <property type="match status" value="1"/>
</dbReference>
<dbReference type="GO" id="GO:0008278">
    <property type="term" value="C:cohesin complex"/>
    <property type="evidence" value="ECO:0007669"/>
    <property type="project" value="TreeGrafter"/>
</dbReference>
<dbReference type="PANTHER" id="PTHR11199:SF0">
    <property type="entry name" value="LD34181P-RELATED"/>
    <property type="match status" value="1"/>
</dbReference>
<evidence type="ECO:0000259" key="3">
    <source>
        <dbReference type="PROSITE" id="PS51425"/>
    </source>
</evidence>
<dbReference type="GO" id="GO:0007062">
    <property type="term" value="P:sister chromatid cohesion"/>
    <property type="evidence" value="ECO:0007669"/>
    <property type="project" value="UniProtKB-ARBA"/>
</dbReference>
<dbReference type="AlphaFoldDB" id="A0A1Y5HZ16"/>
<keyword evidence="1" id="KW-0175">Coiled coil</keyword>
<dbReference type="GO" id="GO:0005634">
    <property type="term" value="C:nucleus"/>
    <property type="evidence" value="ECO:0007669"/>
    <property type="project" value="TreeGrafter"/>
</dbReference>
<dbReference type="SUPFAM" id="SSF48371">
    <property type="entry name" value="ARM repeat"/>
    <property type="match status" value="1"/>
</dbReference>
<feature type="compositionally biased region" description="Acidic residues" evidence="2">
    <location>
        <begin position="1060"/>
        <end position="1073"/>
    </location>
</feature>
<dbReference type="eggNOG" id="KOG2011">
    <property type="taxonomic scope" value="Eukaryota"/>
</dbReference>
<dbReference type="Pfam" id="PF08514">
    <property type="entry name" value="STAG"/>
    <property type="match status" value="1"/>
</dbReference>
<protein>
    <submittedName>
        <fullName evidence="4">Putative sister-chromatide cohesion protein</fullName>
    </submittedName>
</protein>
<reference evidence="4" key="1">
    <citation type="submission" date="2017-04" db="EMBL/GenBank/DDBJ databases">
        <title>Population genomics of picophytoplankton unveils novel chromosome hypervariability.</title>
        <authorList>
            <consortium name="DOE Joint Genome Institute"/>
            <person name="Blanc-Mathieu R."/>
            <person name="Krasovec M."/>
            <person name="Hebrard M."/>
            <person name="Yau S."/>
            <person name="Desgranges E."/>
            <person name="Martin J."/>
            <person name="Schackwitz W."/>
            <person name="Kuo A."/>
            <person name="Salin G."/>
            <person name="Donnadieu C."/>
            <person name="Desdevises Y."/>
            <person name="Sanchez-Ferandin S."/>
            <person name="Moreau H."/>
            <person name="Rivals E."/>
            <person name="Grigoriev I.V."/>
            <person name="Grimsley N."/>
            <person name="Eyre-Walker A."/>
            <person name="Piganeau G."/>
        </authorList>
    </citation>
    <scope>NUCLEOTIDE SEQUENCE [LARGE SCALE GENOMIC DNA]</scope>
    <source>
        <strain evidence="4">RCC 1115</strain>
    </source>
</reference>
<dbReference type="InterPro" id="IPR039662">
    <property type="entry name" value="Cohesin_Scc3/SA"/>
</dbReference>
<feature type="compositionally biased region" description="Basic and acidic residues" evidence="2">
    <location>
        <begin position="41"/>
        <end position="52"/>
    </location>
</feature>
<dbReference type="GO" id="GO:0003682">
    <property type="term" value="F:chromatin binding"/>
    <property type="evidence" value="ECO:0007669"/>
    <property type="project" value="TreeGrafter"/>
</dbReference>
<feature type="region of interest" description="Disordered" evidence="2">
    <location>
        <begin position="1"/>
        <end position="66"/>
    </location>
</feature>
<accession>A0A1Y5HZ16</accession>
<gene>
    <name evidence="4" type="ORF">BE221DRAFT_62072</name>
</gene>
<evidence type="ECO:0000256" key="2">
    <source>
        <dbReference type="SAM" id="MobiDB-lite"/>
    </source>
</evidence>
<dbReference type="Proteomes" id="UP000195557">
    <property type="component" value="Unassembled WGS sequence"/>
</dbReference>
<dbReference type="GO" id="GO:0000785">
    <property type="term" value="C:chromatin"/>
    <property type="evidence" value="ECO:0007669"/>
    <property type="project" value="TreeGrafter"/>
</dbReference>
<proteinExistence type="predicted"/>
<dbReference type="InterPro" id="IPR056396">
    <property type="entry name" value="HEAT_SCC3-SA"/>
</dbReference>
<sequence length="1097" mass="122143">MPPRARKSGASEPVTKRGGNENADASAPAKKSRSGKRKKKPVVESEALRNRNENAGVVSDRGADEEGEEVNGDLFDLLRVQGAAVLLLANEWRARYNSSDITAIAEVFSLLTKAAGCTTGVTAMEVQRSDCVTIMNRVMEDMVTGSLYGEDPLAKRSQDFKGFRENFMEFTDKLIKDTAEGEELFDGRLYASVAEIVTTCAQCKARPMRAAATMMGLQIITSLISVVNSLQSTRDLKQNQLDNETKKKNGVDAEIVKSLKRSIESAQEQIELVENYINDMFTKVFTHRFRDTDEHIRAMCIASLGKWMYKHQLVFLTDFYLKYLGWSLNDKMPVVRLEVLSALRTLASSQSHLAMMDSFFARFRDRIAEMLRDIDHQVVVEAIRLSAVLHEHIELAPGHMKFVTTLIMDRHPSIRTAAARATKTIMPVLSETYRKERELSSDHYDAAEQELHGIAQLLIDIGDENGGYGKIIDGLFGVYGVLSEPGTLVTILKDTDMETADAVIIANILVLAMRKSMGEDVSKPFSKTAIKISAKARNAIDAAHEKITNEIGPIISEAMAKYQAESGVIGPLVEVVHFIKLERFALNHEEEQFTALAEQIKDIFFKHSDKRVLEACSEAFNYFCNEGFEATAPFAQPILDSTIHDLASRVSKVLKHVRGLMTKGDKNLVNEDEGYAFELRMNLNRVRALISKCNISSGVHVVNELSQFISEVARSPMPAGEESVAMACSSVSFFLIWQALELMDSETTTATRVNEHLAERDAFVSNIMHILRRSTDMYPDSDNLRRSLIASICDMVLYYYNASTLPAAHPARSLQLRLSTDDSAEVWQHTSALITPDDAQKDADLDSARLAYRISMHEEKIAANGAIGADFLSNFKITGPWVDAAIRTYCNDLRRTGPQVLVRAILTALQSAYHEVLRADLGNRQLLLDAFEDLAKRLSDIFALSSRRDRFVIRILFEEAVGSILVPEPVYDQFSFLARGLVPFLPKLSAVDGKALTVVVDNALTKVDSEDARSTPLIEFSDKLAARSKGASMERQRKRAPSDPVDIRSPFKVSKTVDPVEQEDDIEDADEGEATANEHTLNDGPVEEKPTRSSRRR</sequence>
<dbReference type="InterPro" id="IPR011989">
    <property type="entry name" value="ARM-like"/>
</dbReference>
<feature type="region of interest" description="Disordered" evidence="2">
    <location>
        <begin position="1028"/>
        <end position="1097"/>
    </location>
</feature>
<organism evidence="4">
    <name type="scientific">Ostreococcus tauri</name>
    <name type="common">Marine green alga</name>
    <dbReference type="NCBI Taxonomy" id="70448"/>
    <lineage>
        <taxon>Eukaryota</taxon>
        <taxon>Viridiplantae</taxon>
        <taxon>Chlorophyta</taxon>
        <taxon>Mamiellophyceae</taxon>
        <taxon>Mamiellales</taxon>
        <taxon>Bathycoccaceae</taxon>
        <taxon>Ostreococcus</taxon>
    </lineage>
</organism>
<dbReference type="Pfam" id="PF21581">
    <property type="entry name" value="SCD"/>
    <property type="match status" value="1"/>
</dbReference>